<dbReference type="Pfam" id="PF00060">
    <property type="entry name" value="Lig_chan"/>
    <property type="match status" value="1"/>
</dbReference>
<keyword evidence="2" id="KW-0813">Transport</keyword>
<keyword evidence="6 11" id="KW-0472">Membrane</keyword>
<comment type="caution">
    <text evidence="13">The sequence shown here is derived from an EMBL/GenBank/DDBJ whole genome shotgun (WGS) entry which is preliminary data.</text>
</comment>
<sequence>MHREAKSMADKTVLEDGHCHALSIVLGVEHISLSGPLVNNRLLFVVWVLEHRINEDFRGPQSHQIGTSFWFAFSTMVFAHRKFPTLICCTPSTLCRNKTSLISMFFHYTLYFLTGERVVSNLARFVVVIWCVVVLILTQSYTASLTSMLTIQQLQPTITDIHLLVKNGHSVGYQEGSFVKAILMKKLWFRDDKIKVYNSTEDLHQLFQNGSANGGITAAFDETPYIKLFLATYCSKYMMLDPTFKTDGFAFVFPKNSPLTRNVSSEILKLYETNKRN</sequence>
<organism evidence="13 14">
    <name type="scientific">Rosa chinensis</name>
    <name type="common">China rose</name>
    <dbReference type="NCBI Taxonomy" id="74649"/>
    <lineage>
        <taxon>Eukaryota</taxon>
        <taxon>Viridiplantae</taxon>
        <taxon>Streptophyta</taxon>
        <taxon>Embryophyta</taxon>
        <taxon>Tracheophyta</taxon>
        <taxon>Spermatophyta</taxon>
        <taxon>Magnoliopsida</taxon>
        <taxon>eudicotyledons</taxon>
        <taxon>Gunneridae</taxon>
        <taxon>Pentapetalae</taxon>
        <taxon>rosids</taxon>
        <taxon>fabids</taxon>
        <taxon>Rosales</taxon>
        <taxon>Rosaceae</taxon>
        <taxon>Rosoideae</taxon>
        <taxon>Rosoideae incertae sedis</taxon>
        <taxon>Rosa</taxon>
    </lineage>
</organism>
<dbReference type="AlphaFoldDB" id="A0A2P6P373"/>
<keyword evidence="4 11" id="KW-1133">Transmembrane helix</keyword>
<evidence type="ECO:0000256" key="5">
    <source>
        <dbReference type="ARBA" id="ARBA00023065"/>
    </source>
</evidence>
<evidence type="ECO:0000256" key="10">
    <source>
        <dbReference type="ARBA" id="ARBA00023303"/>
    </source>
</evidence>
<evidence type="ECO:0000256" key="6">
    <source>
        <dbReference type="ARBA" id="ARBA00023136"/>
    </source>
</evidence>
<feature type="transmembrane region" description="Helical" evidence="11">
    <location>
        <begin position="122"/>
        <end position="141"/>
    </location>
</feature>
<evidence type="ECO:0000256" key="11">
    <source>
        <dbReference type="SAM" id="Phobius"/>
    </source>
</evidence>
<dbReference type="InterPro" id="IPR015683">
    <property type="entry name" value="Ionotropic_Glu_rcpt"/>
</dbReference>
<dbReference type="SUPFAM" id="SSF53850">
    <property type="entry name" value="Periplasmic binding protein-like II"/>
    <property type="match status" value="1"/>
</dbReference>
<protein>
    <submittedName>
        <fullName evidence="13">Putative ionotropic glutamate receptor, metazoa</fullName>
    </submittedName>
</protein>
<dbReference type="EMBL" id="PDCK01000045">
    <property type="protein sequence ID" value="PRQ16386.1"/>
    <property type="molecule type" value="Genomic_DNA"/>
</dbReference>
<accession>A0A2P6P373</accession>
<evidence type="ECO:0000256" key="2">
    <source>
        <dbReference type="ARBA" id="ARBA00022448"/>
    </source>
</evidence>
<keyword evidence="5" id="KW-0406">Ion transport</keyword>
<keyword evidence="14" id="KW-1185">Reference proteome</keyword>
<dbReference type="Proteomes" id="UP000238479">
    <property type="component" value="Chromosome 7"/>
</dbReference>
<reference evidence="13 14" key="1">
    <citation type="journal article" date="2018" name="Nat. Genet.">
        <title>The Rosa genome provides new insights in the design of modern roses.</title>
        <authorList>
            <person name="Bendahmane M."/>
        </authorList>
    </citation>
    <scope>NUCLEOTIDE SEQUENCE [LARGE SCALE GENOMIC DNA]</scope>
    <source>
        <strain evidence="14">cv. Old Blush</strain>
    </source>
</reference>
<comment type="subcellular location">
    <subcellularLocation>
        <location evidence="1">Membrane</location>
        <topology evidence="1">Multi-pass membrane protein</topology>
    </subcellularLocation>
</comment>
<keyword evidence="9" id="KW-1071">Ligand-gated ion channel</keyword>
<dbReference type="Gramene" id="PRQ16386">
    <property type="protein sequence ID" value="PRQ16386"/>
    <property type="gene ID" value="RchiOBHm_Chr7g0183651"/>
</dbReference>
<keyword evidence="10" id="KW-0407">Ion channel</keyword>
<dbReference type="InterPro" id="IPR001320">
    <property type="entry name" value="Iontro_rcpt_C"/>
</dbReference>
<dbReference type="Gene3D" id="1.10.287.70">
    <property type="match status" value="1"/>
</dbReference>
<evidence type="ECO:0000256" key="7">
    <source>
        <dbReference type="ARBA" id="ARBA00023170"/>
    </source>
</evidence>
<dbReference type="PANTHER" id="PTHR18966">
    <property type="entry name" value="IONOTROPIC GLUTAMATE RECEPTOR"/>
    <property type="match status" value="1"/>
</dbReference>
<feature type="domain" description="Ionotropic glutamate receptor C-terminal" evidence="12">
    <location>
        <begin position="85"/>
        <end position="277"/>
    </location>
</feature>
<name>A0A2P6P373_ROSCH</name>
<evidence type="ECO:0000256" key="9">
    <source>
        <dbReference type="ARBA" id="ARBA00023286"/>
    </source>
</evidence>
<dbReference type="GO" id="GO:0016020">
    <property type="term" value="C:membrane"/>
    <property type="evidence" value="ECO:0007669"/>
    <property type="project" value="UniProtKB-SubCell"/>
</dbReference>
<proteinExistence type="predicted"/>
<evidence type="ECO:0000313" key="14">
    <source>
        <dbReference type="Proteomes" id="UP000238479"/>
    </source>
</evidence>
<evidence type="ECO:0000256" key="4">
    <source>
        <dbReference type="ARBA" id="ARBA00022989"/>
    </source>
</evidence>
<dbReference type="GO" id="GO:0015276">
    <property type="term" value="F:ligand-gated monoatomic ion channel activity"/>
    <property type="evidence" value="ECO:0007669"/>
    <property type="project" value="InterPro"/>
</dbReference>
<dbReference type="FunFam" id="3.40.190.10:FF:000217">
    <property type="entry name" value="Glutamate receptor"/>
    <property type="match status" value="1"/>
</dbReference>
<dbReference type="SMART" id="SM00079">
    <property type="entry name" value="PBPe"/>
    <property type="match status" value="1"/>
</dbReference>
<gene>
    <name evidence="13" type="ORF">RchiOBHm_Chr7g0183651</name>
</gene>
<keyword evidence="8" id="KW-0325">Glycoprotein</keyword>
<evidence type="ECO:0000256" key="8">
    <source>
        <dbReference type="ARBA" id="ARBA00023180"/>
    </source>
</evidence>
<keyword evidence="7 13" id="KW-0675">Receptor</keyword>
<evidence type="ECO:0000256" key="1">
    <source>
        <dbReference type="ARBA" id="ARBA00004141"/>
    </source>
</evidence>
<evidence type="ECO:0000313" key="13">
    <source>
        <dbReference type="EMBL" id="PRQ16386.1"/>
    </source>
</evidence>
<evidence type="ECO:0000256" key="3">
    <source>
        <dbReference type="ARBA" id="ARBA00022692"/>
    </source>
</evidence>
<dbReference type="STRING" id="74649.A0A2P6P373"/>
<evidence type="ECO:0000259" key="12">
    <source>
        <dbReference type="SMART" id="SM00079"/>
    </source>
</evidence>
<keyword evidence="3 11" id="KW-0812">Transmembrane</keyword>